<dbReference type="InterPro" id="IPR045087">
    <property type="entry name" value="Cu-oxidase_fam"/>
</dbReference>
<gene>
    <name evidence="10" type="ORF">EJ08DRAFT_623128</name>
</gene>
<evidence type="ECO:0000313" key="11">
    <source>
        <dbReference type="Proteomes" id="UP000800235"/>
    </source>
</evidence>
<evidence type="ECO:0000256" key="5">
    <source>
        <dbReference type="ARBA" id="ARBA00023008"/>
    </source>
</evidence>
<protein>
    <recommendedName>
        <fullName evidence="12">Laccase</fullName>
    </recommendedName>
</protein>
<dbReference type="PROSITE" id="PS00079">
    <property type="entry name" value="MULTICOPPER_OXIDASE1"/>
    <property type="match status" value="1"/>
</dbReference>
<dbReference type="Proteomes" id="UP000800235">
    <property type="component" value="Unassembled WGS sequence"/>
</dbReference>
<comment type="caution">
    <text evidence="10">The sequence shown here is derived from an EMBL/GenBank/DDBJ whole genome shotgun (WGS) entry which is preliminary data.</text>
</comment>
<dbReference type="PROSITE" id="PS00080">
    <property type="entry name" value="MULTICOPPER_OXIDASE2"/>
    <property type="match status" value="1"/>
</dbReference>
<evidence type="ECO:0000259" key="9">
    <source>
        <dbReference type="Pfam" id="PF07732"/>
    </source>
</evidence>
<dbReference type="InterPro" id="IPR033138">
    <property type="entry name" value="Cu_oxidase_CS"/>
</dbReference>
<dbReference type="GO" id="GO:0004322">
    <property type="term" value="F:ferroxidase activity"/>
    <property type="evidence" value="ECO:0007669"/>
    <property type="project" value="TreeGrafter"/>
</dbReference>
<keyword evidence="3 6" id="KW-0732">Signal</keyword>
<feature type="domain" description="Plastocyanin-like" evidence="7">
    <location>
        <begin position="150"/>
        <end position="292"/>
    </location>
</feature>
<keyword evidence="4" id="KW-0560">Oxidoreductase</keyword>
<dbReference type="InterPro" id="IPR011706">
    <property type="entry name" value="Cu-oxidase_C"/>
</dbReference>
<dbReference type="Gene3D" id="2.60.40.420">
    <property type="entry name" value="Cupredoxins - blue copper proteins"/>
    <property type="match status" value="3"/>
</dbReference>
<dbReference type="GO" id="GO:0033573">
    <property type="term" value="C:high-affinity iron permease complex"/>
    <property type="evidence" value="ECO:0007669"/>
    <property type="project" value="TreeGrafter"/>
</dbReference>
<feature type="domain" description="Plastocyanin-like" evidence="8">
    <location>
        <begin position="360"/>
        <end position="489"/>
    </location>
</feature>
<dbReference type="CDD" id="cd13851">
    <property type="entry name" value="CuRO_1_Fet3p"/>
    <property type="match status" value="1"/>
</dbReference>
<dbReference type="OrthoDB" id="2121828at2759"/>
<keyword evidence="5" id="KW-0186">Copper</keyword>
<dbReference type="InterPro" id="IPR011707">
    <property type="entry name" value="Cu-oxidase-like_N"/>
</dbReference>
<dbReference type="InterPro" id="IPR008972">
    <property type="entry name" value="Cupredoxin"/>
</dbReference>
<dbReference type="InterPro" id="IPR002355">
    <property type="entry name" value="Cu_oxidase_Cu_BS"/>
</dbReference>
<dbReference type="Pfam" id="PF07731">
    <property type="entry name" value="Cu-oxidase_2"/>
    <property type="match status" value="1"/>
</dbReference>
<evidence type="ECO:0008006" key="12">
    <source>
        <dbReference type="Google" id="ProtNLM"/>
    </source>
</evidence>
<keyword evidence="11" id="KW-1185">Reference proteome</keyword>
<evidence type="ECO:0000259" key="7">
    <source>
        <dbReference type="Pfam" id="PF00394"/>
    </source>
</evidence>
<comment type="similarity">
    <text evidence="1">Belongs to the multicopper oxidase family.</text>
</comment>
<feature type="domain" description="Plastocyanin-like" evidence="9">
    <location>
        <begin position="25"/>
        <end position="140"/>
    </location>
</feature>
<evidence type="ECO:0000256" key="1">
    <source>
        <dbReference type="ARBA" id="ARBA00010609"/>
    </source>
</evidence>
<sequence length="561" mass="62187">MRLLFLPLLLCSFSVAKTVTYDWEVDWTTACPDGFCRPVIGINGAWPCPLVEANLGDTIIMNVKNRLGNETTSIHPHGIFQKGTPQMDGVAGVTQCPIPAGGSFTHSFVANPAGTRWYHSHDKAQYPDGLRSPMIIHDREWERSLGFEEQFVFSVSDWYHTQFPYLIHEFFDGGNFNGRTTRGAMPMPDSSLINDTESITLEIEPNKKYLLRIVSMAALFPHQISIVEDHDMTIVAIDGFPTKPKDASAIVISAGQRYDVLITGKANVTKDYTITSEMLDSNMTRTGFLKYISNSTNPSSKQQKQNYKRATVVPIDDFILEPADGQPLLTGVDKSITLPVSYTGKADRRSTRIKLGNASYVSPKVPTLFTALTTGSDAENPIVYGDSVNPYVIRTGQVVQIIVQNDDDIQHPMHLHGYEFQVVARGAGVWDGDESKLPKMPMKRDTANTPARGHLVIRIKANNPGVWVFHCHMEFHVEGGMMATIIESPATLQKTVRISNAQLDICRDQGIPTEGNCSGDTLNVLDTSKCNKDPPEEDWGALINPPVAKRALGRRNVRRDL</sequence>
<accession>A0A9P4P3L6</accession>
<dbReference type="InterPro" id="IPR001117">
    <property type="entry name" value="Cu-oxidase_2nd"/>
</dbReference>
<evidence type="ECO:0000256" key="2">
    <source>
        <dbReference type="ARBA" id="ARBA00022723"/>
    </source>
</evidence>
<evidence type="ECO:0000313" key="10">
    <source>
        <dbReference type="EMBL" id="KAF2436801.1"/>
    </source>
</evidence>
<keyword evidence="2" id="KW-0479">Metal-binding</keyword>
<reference evidence="10" key="1">
    <citation type="journal article" date="2020" name="Stud. Mycol.">
        <title>101 Dothideomycetes genomes: a test case for predicting lifestyles and emergence of pathogens.</title>
        <authorList>
            <person name="Haridas S."/>
            <person name="Albert R."/>
            <person name="Binder M."/>
            <person name="Bloem J."/>
            <person name="Labutti K."/>
            <person name="Salamov A."/>
            <person name="Andreopoulos B."/>
            <person name="Baker S."/>
            <person name="Barry K."/>
            <person name="Bills G."/>
            <person name="Bluhm B."/>
            <person name="Cannon C."/>
            <person name="Castanera R."/>
            <person name="Culley D."/>
            <person name="Daum C."/>
            <person name="Ezra D."/>
            <person name="Gonzalez J."/>
            <person name="Henrissat B."/>
            <person name="Kuo A."/>
            <person name="Liang C."/>
            <person name="Lipzen A."/>
            <person name="Lutzoni F."/>
            <person name="Magnuson J."/>
            <person name="Mondo S."/>
            <person name="Nolan M."/>
            <person name="Ohm R."/>
            <person name="Pangilinan J."/>
            <person name="Park H.-J."/>
            <person name="Ramirez L."/>
            <person name="Alfaro M."/>
            <person name="Sun H."/>
            <person name="Tritt A."/>
            <person name="Yoshinaga Y."/>
            <person name="Zwiers L.-H."/>
            <person name="Turgeon B."/>
            <person name="Goodwin S."/>
            <person name="Spatafora J."/>
            <person name="Crous P."/>
            <person name="Grigoriev I."/>
        </authorList>
    </citation>
    <scope>NUCLEOTIDE SEQUENCE</scope>
    <source>
        <strain evidence="10">CBS 130266</strain>
    </source>
</reference>
<evidence type="ECO:0000259" key="8">
    <source>
        <dbReference type="Pfam" id="PF07731"/>
    </source>
</evidence>
<dbReference type="EMBL" id="MU007009">
    <property type="protein sequence ID" value="KAF2436801.1"/>
    <property type="molecule type" value="Genomic_DNA"/>
</dbReference>
<dbReference type="Pfam" id="PF07732">
    <property type="entry name" value="Cu-oxidase_3"/>
    <property type="match status" value="1"/>
</dbReference>
<dbReference type="SUPFAM" id="SSF49503">
    <property type="entry name" value="Cupredoxins"/>
    <property type="match status" value="3"/>
</dbReference>
<dbReference type="Pfam" id="PF00394">
    <property type="entry name" value="Cu-oxidase"/>
    <property type="match status" value="1"/>
</dbReference>
<feature type="signal peptide" evidence="6">
    <location>
        <begin position="1"/>
        <end position="16"/>
    </location>
</feature>
<evidence type="ECO:0000256" key="4">
    <source>
        <dbReference type="ARBA" id="ARBA00023002"/>
    </source>
</evidence>
<dbReference type="CDD" id="cd13877">
    <property type="entry name" value="CuRO_2_Fet3p_like"/>
    <property type="match status" value="1"/>
</dbReference>
<evidence type="ECO:0000256" key="6">
    <source>
        <dbReference type="SAM" id="SignalP"/>
    </source>
</evidence>
<name>A0A9P4P3L6_9PEZI</name>
<dbReference type="PANTHER" id="PTHR11709:SF361">
    <property type="entry name" value="IRON TRANSPORT MULTICOPPER OXIDASE FET3"/>
    <property type="match status" value="1"/>
</dbReference>
<dbReference type="GO" id="GO:0010106">
    <property type="term" value="P:cellular response to iron ion starvation"/>
    <property type="evidence" value="ECO:0007669"/>
    <property type="project" value="TreeGrafter"/>
</dbReference>
<feature type="chain" id="PRO_5040191258" description="Laccase" evidence="6">
    <location>
        <begin position="17"/>
        <end position="561"/>
    </location>
</feature>
<dbReference type="GO" id="GO:0033215">
    <property type="term" value="P:reductive iron assimilation"/>
    <property type="evidence" value="ECO:0007669"/>
    <property type="project" value="TreeGrafter"/>
</dbReference>
<evidence type="ECO:0000256" key="3">
    <source>
        <dbReference type="ARBA" id="ARBA00022729"/>
    </source>
</evidence>
<dbReference type="AlphaFoldDB" id="A0A9P4P3L6"/>
<organism evidence="10 11">
    <name type="scientific">Tothia fuscella</name>
    <dbReference type="NCBI Taxonomy" id="1048955"/>
    <lineage>
        <taxon>Eukaryota</taxon>
        <taxon>Fungi</taxon>
        <taxon>Dikarya</taxon>
        <taxon>Ascomycota</taxon>
        <taxon>Pezizomycotina</taxon>
        <taxon>Dothideomycetes</taxon>
        <taxon>Pleosporomycetidae</taxon>
        <taxon>Venturiales</taxon>
        <taxon>Cylindrosympodiaceae</taxon>
        <taxon>Tothia</taxon>
    </lineage>
</organism>
<dbReference type="GO" id="GO:0005507">
    <property type="term" value="F:copper ion binding"/>
    <property type="evidence" value="ECO:0007669"/>
    <property type="project" value="InterPro"/>
</dbReference>
<proteinExistence type="inferred from homology"/>
<dbReference type="InterPro" id="IPR044130">
    <property type="entry name" value="CuRO_2_Fet3-like"/>
</dbReference>
<dbReference type="PANTHER" id="PTHR11709">
    <property type="entry name" value="MULTI-COPPER OXIDASE"/>
    <property type="match status" value="1"/>
</dbReference>